<feature type="region of interest" description="Disordered" evidence="7">
    <location>
        <begin position="439"/>
        <end position="624"/>
    </location>
</feature>
<evidence type="ECO:0000256" key="6">
    <source>
        <dbReference type="ARBA" id="ARBA00023136"/>
    </source>
</evidence>
<comment type="caution">
    <text evidence="9">The sequence shown here is derived from an EMBL/GenBank/DDBJ whole genome shotgun (WGS) entry which is preliminary data.</text>
</comment>
<keyword evidence="2 8" id="KW-0812">Transmembrane</keyword>
<dbReference type="AlphaFoldDB" id="A0A836BWW0"/>
<dbReference type="GO" id="GO:0006629">
    <property type="term" value="P:lipid metabolic process"/>
    <property type="evidence" value="ECO:0007669"/>
    <property type="project" value="UniProtKB-KW"/>
</dbReference>
<dbReference type="Pfam" id="PF06775">
    <property type="entry name" value="Seipin"/>
    <property type="match status" value="1"/>
</dbReference>
<evidence type="ECO:0000256" key="7">
    <source>
        <dbReference type="SAM" id="MobiDB-lite"/>
    </source>
</evidence>
<evidence type="ECO:0000256" key="2">
    <source>
        <dbReference type="ARBA" id="ARBA00022692"/>
    </source>
</evidence>
<evidence type="ECO:0000256" key="1">
    <source>
        <dbReference type="ARBA" id="ARBA00004477"/>
    </source>
</evidence>
<dbReference type="PANTHER" id="PTHR21212">
    <property type="entry name" value="BERNARDINELLI-SEIP CONGENITAL LIPODYSTROPHY 2 HOMOLOG BSCL2 PROTEIN"/>
    <property type="match status" value="1"/>
</dbReference>
<dbReference type="PANTHER" id="PTHR21212:SF0">
    <property type="entry name" value="SEIPIN"/>
    <property type="match status" value="1"/>
</dbReference>
<dbReference type="OrthoDB" id="543281at2759"/>
<keyword evidence="6 8" id="KW-0472">Membrane</keyword>
<name>A0A836BWW0_9CHLO</name>
<evidence type="ECO:0000256" key="8">
    <source>
        <dbReference type="SAM" id="Phobius"/>
    </source>
</evidence>
<feature type="region of interest" description="Disordered" evidence="7">
    <location>
        <begin position="304"/>
        <end position="326"/>
    </location>
</feature>
<keyword evidence="3" id="KW-0256">Endoplasmic reticulum</keyword>
<reference evidence="9" key="1">
    <citation type="journal article" date="2020" name="bioRxiv">
        <title>Comparative genomics of Chlamydomonas.</title>
        <authorList>
            <person name="Craig R.J."/>
            <person name="Hasan A.R."/>
            <person name="Ness R.W."/>
            <person name="Keightley P.D."/>
        </authorList>
    </citation>
    <scope>NUCLEOTIDE SEQUENCE</scope>
    <source>
        <strain evidence="9">CCAP 11/70</strain>
    </source>
</reference>
<feature type="compositionally biased region" description="Acidic residues" evidence="7">
    <location>
        <begin position="557"/>
        <end position="566"/>
    </location>
</feature>
<proteinExistence type="predicted"/>
<organism evidence="9 10">
    <name type="scientific">Edaphochlamys debaryana</name>
    <dbReference type="NCBI Taxonomy" id="47281"/>
    <lineage>
        <taxon>Eukaryota</taxon>
        <taxon>Viridiplantae</taxon>
        <taxon>Chlorophyta</taxon>
        <taxon>core chlorophytes</taxon>
        <taxon>Chlorophyceae</taxon>
        <taxon>CS clade</taxon>
        <taxon>Chlamydomonadales</taxon>
        <taxon>Chlamydomonadales incertae sedis</taxon>
        <taxon>Edaphochlamys</taxon>
    </lineage>
</organism>
<evidence type="ECO:0008006" key="11">
    <source>
        <dbReference type="Google" id="ProtNLM"/>
    </source>
</evidence>
<evidence type="ECO:0000256" key="5">
    <source>
        <dbReference type="ARBA" id="ARBA00023098"/>
    </source>
</evidence>
<keyword evidence="5" id="KW-0443">Lipid metabolism</keyword>
<gene>
    <name evidence="9" type="ORF">HYH03_010952</name>
</gene>
<evidence type="ECO:0000313" key="9">
    <source>
        <dbReference type="EMBL" id="KAG2490558.1"/>
    </source>
</evidence>
<dbReference type="GO" id="GO:0005789">
    <property type="term" value="C:endoplasmic reticulum membrane"/>
    <property type="evidence" value="ECO:0007669"/>
    <property type="project" value="UniProtKB-SubCell"/>
</dbReference>
<dbReference type="GO" id="GO:0140042">
    <property type="term" value="P:lipid droplet formation"/>
    <property type="evidence" value="ECO:0007669"/>
    <property type="project" value="UniProtKB-ARBA"/>
</dbReference>
<evidence type="ECO:0000313" key="10">
    <source>
        <dbReference type="Proteomes" id="UP000612055"/>
    </source>
</evidence>
<evidence type="ECO:0000256" key="4">
    <source>
        <dbReference type="ARBA" id="ARBA00022989"/>
    </source>
</evidence>
<feature type="compositionally biased region" description="Low complexity" evidence="7">
    <location>
        <begin position="439"/>
        <end position="471"/>
    </location>
</feature>
<evidence type="ECO:0000256" key="3">
    <source>
        <dbReference type="ARBA" id="ARBA00022824"/>
    </source>
</evidence>
<keyword evidence="4 8" id="KW-1133">Transmembrane helix</keyword>
<feature type="compositionally biased region" description="Gly residues" evidence="7">
    <location>
        <begin position="346"/>
        <end position="355"/>
    </location>
</feature>
<comment type="subcellular location">
    <subcellularLocation>
        <location evidence="1">Endoplasmic reticulum membrane</location>
        <topology evidence="1">Multi-pass membrane protein</topology>
    </subcellularLocation>
</comment>
<dbReference type="CDD" id="cd23995">
    <property type="entry name" value="Seipin_BSCL2_like"/>
    <property type="match status" value="1"/>
</dbReference>
<feature type="region of interest" description="Disordered" evidence="7">
    <location>
        <begin position="346"/>
        <end position="414"/>
    </location>
</feature>
<keyword evidence="10" id="KW-1185">Reference proteome</keyword>
<dbReference type="Proteomes" id="UP000612055">
    <property type="component" value="Unassembled WGS sequence"/>
</dbReference>
<feature type="compositionally biased region" description="Gly residues" evidence="7">
    <location>
        <begin position="503"/>
        <end position="517"/>
    </location>
</feature>
<feature type="compositionally biased region" description="Basic and acidic residues" evidence="7">
    <location>
        <begin position="584"/>
        <end position="600"/>
    </location>
</feature>
<protein>
    <recommendedName>
        <fullName evidence="11">Seipin</fullName>
    </recommendedName>
</protein>
<accession>A0A836BWW0</accession>
<dbReference type="InterPro" id="IPR009617">
    <property type="entry name" value="Seipin"/>
</dbReference>
<feature type="transmembrane region" description="Helical" evidence="8">
    <location>
        <begin position="12"/>
        <end position="38"/>
    </location>
</feature>
<sequence>MMLLRKASSFAPAAATCGAVIATGVALLGYALLGFLFVTRHFAPAAHHYTRPLHFDYTGYTAVAEARLSPNLRETPGAGARGPLPATAAAVLPKSRFLPSGAQVVVNVRLYIPWHHTDLFQLTGELLTNTSHVAARSVRTHINTPQPYVFYLAKQAMFWPFYAVGWGTAEWVEVRLPLFEGYEERHDEPVTALRATLASRNASGGGLPPPPVHHADLDVRLRLGPVETLLYWLRPGLALSLVIGLLGLTAGAGGTLAALALAVAACVLRRWVDADAKEKAGKRRRASHGERGVGGVAVAASLPGAAPSHRKARSGGAGSQGRYPPPYGDLDDALSYSLGHAELTRGGGGDGGINAGGTIFRGPSPGPFSKAATAKAGGARHVEDYDESDDGASVPYNSHQAYDGSGRGPTADSPVWTSSAGSVYGAAAAAVAAASGRPASRQDSGAASGGVPSRSASGAAAASGQPARPGRSATQSPSPVPPPGPNDDGEGEDADVAYRGAGTEAGAGGRAGPAGEGGYEDASSVGDSAVAGQDPDRGYEAGSSEVGEGPGEHGEGEEAEVLEDACEGGGAGAGAEEPCQPGDVGRRKGPEGEAARRRGDVAPQADDQAAGPGVRRRPGFFWAA</sequence>
<dbReference type="EMBL" id="JAEHOE010000060">
    <property type="protein sequence ID" value="KAG2490558.1"/>
    <property type="molecule type" value="Genomic_DNA"/>
</dbReference>